<dbReference type="CDD" id="cd03784">
    <property type="entry name" value="GT1_Gtf-like"/>
    <property type="match status" value="1"/>
</dbReference>
<dbReference type="GO" id="GO:0035251">
    <property type="term" value="F:UDP-glucosyltransferase activity"/>
    <property type="evidence" value="ECO:0007669"/>
    <property type="project" value="InterPro"/>
</dbReference>
<evidence type="ECO:0000313" key="6">
    <source>
        <dbReference type="Proteomes" id="UP001153555"/>
    </source>
</evidence>
<name>A0A9N7NRF8_STRHE</name>
<proteinExistence type="inferred from homology"/>
<protein>
    <recommendedName>
        <fullName evidence="4">Glycosyltransferase</fullName>
        <ecNumber evidence="4">2.4.1.-</ecNumber>
    </recommendedName>
</protein>
<gene>
    <name evidence="5" type="ORF">SHERM_02604</name>
</gene>
<keyword evidence="3" id="KW-0328">Glycosyltransferase</keyword>
<dbReference type="Pfam" id="PF00201">
    <property type="entry name" value="UDPGT"/>
    <property type="match status" value="1"/>
</dbReference>
<dbReference type="PANTHER" id="PTHR48048">
    <property type="entry name" value="GLYCOSYLTRANSFERASE"/>
    <property type="match status" value="1"/>
</dbReference>
<dbReference type="InterPro" id="IPR002213">
    <property type="entry name" value="UDP_glucos_trans"/>
</dbReference>
<dbReference type="EMBL" id="CACSLK010028053">
    <property type="protein sequence ID" value="CAA0834794.1"/>
    <property type="molecule type" value="Genomic_DNA"/>
</dbReference>
<reference evidence="5" key="1">
    <citation type="submission" date="2019-12" db="EMBL/GenBank/DDBJ databases">
        <authorList>
            <person name="Scholes J."/>
        </authorList>
    </citation>
    <scope>NUCLEOTIDE SEQUENCE</scope>
</reference>
<dbReference type="PANTHER" id="PTHR48048:SF45">
    <property type="entry name" value="GLYCOSYLTRANSFERASE"/>
    <property type="match status" value="1"/>
</dbReference>
<dbReference type="EC" id="2.4.1.-" evidence="4"/>
<dbReference type="FunFam" id="3.40.50.2000:FF:000056">
    <property type="entry name" value="Glycosyltransferase"/>
    <property type="match status" value="1"/>
</dbReference>
<evidence type="ECO:0000256" key="2">
    <source>
        <dbReference type="ARBA" id="ARBA00022679"/>
    </source>
</evidence>
<organism evidence="5 6">
    <name type="scientific">Striga hermonthica</name>
    <name type="common">Purple witchweed</name>
    <name type="synonym">Buchnera hermonthica</name>
    <dbReference type="NCBI Taxonomy" id="68872"/>
    <lineage>
        <taxon>Eukaryota</taxon>
        <taxon>Viridiplantae</taxon>
        <taxon>Streptophyta</taxon>
        <taxon>Embryophyta</taxon>
        <taxon>Tracheophyta</taxon>
        <taxon>Spermatophyta</taxon>
        <taxon>Magnoliopsida</taxon>
        <taxon>eudicotyledons</taxon>
        <taxon>Gunneridae</taxon>
        <taxon>Pentapetalae</taxon>
        <taxon>asterids</taxon>
        <taxon>lamiids</taxon>
        <taxon>Lamiales</taxon>
        <taxon>Orobanchaceae</taxon>
        <taxon>Buchnereae</taxon>
        <taxon>Striga</taxon>
    </lineage>
</organism>
<evidence type="ECO:0000256" key="1">
    <source>
        <dbReference type="ARBA" id="ARBA00009995"/>
    </source>
</evidence>
<dbReference type="OrthoDB" id="5835829at2759"/>
<dbReference type="InterPro" id="IPR050481">
    <property type="entry name" value="UDP-glycosyltransf_plant"/>
</dbReference>
<comment type="similarity">
    <text evidence="1 3">Belongs to the UDP-glycosyltransferase family.</text>
</comment>
<dbReference type="Proteomes" id="UP001153555">
    <property type="component" value="Unassembled WGS sequence"/>
</dbReference>
<evidence type="ECO:0000256" key="4">
    <source>
        <dbReference type="RuleBase" id="RU362057"/>
    </source>
</evidence>
<dbReference type="SUPFAM" id="SSF53756">
    <property type="entry name" value="UDP-Glycosyltransferase/glycogen phosphorylase"/>
    <property type="match status" value="1"/>
</dbReference>
<dbReference type="PROSITE" id="PS00375">
    <property type="entry name" value="UDPGT"/>
    <property type="match status" value="1"/>
</dbReference>
<dbReference type="Gene3D" id="3.40.50.2000">
    <property type="entry name" value="Glycogen Phosphorylase B"/>
    <property type="match status" value="2"/>
</dbReference>
<comment type="caution">
    <text evidence="5">The sequence shown here is derived from an EMBL/GenBank/DDBJ whole genome shotgun (WGS) entry which is preliminary data.</text>
</comment>
<sequence length="469" mass="52053">MENFELVFIPFPAPSHLSTTVEAAKLLLDRDPRLTITVLVMKLPNDQTLDKFTRTDLFPRLRFTDIPNQDFEPSRHRTKLFDFVNSCLPQVREAISGLVNSRPDPSSRLAGLVLDMFTTVFVEAADELGLPSYVFFTSGASALGLFNYLVSLKFEKGEDLTRYKGSDLDLPVPCFLSPVPAKVLPSVFVNEDESPIFLDLLKRVADVRGVMVNTFEGLERFALDSLKMDGRTPRVYPVGPIMCGPSRTADEDKVLEWLDGQPDGSVVFLCFGTMGSFRRAQVAEIAAGLERSRARFLWSLRKPGKGTPTEYEDFEEVLPKGFVGRTEGVGRVIGWAPQAEVLAHRAVGGFVSHCGWNSVLESVWEGVPMAAWPMYAEHQTIAFLLVRELGMAEEVWIDYWMDSGGEEEPPAMVAAAEIEAAVRRLMAGSDGVRERVKEMQGKSRAALEKGGSSYHALTSFIEDVVRNVS</sequence>
<evidence type="ECO:0000256" key="3">
    <source>
        <dbReference type="RuleBase" id="RU003718"/>
    </source>
</evidence>
<dbReference type="InterPro" id="IPR035595">
    <property type="entry name" value="UDP_glycos_trans_CS"/>
</dbReference>
<evidence type="ECO:0000313" key="5">
    <source>
        <dbReference type="EMBL" id="CAA0834794.1"/>
    </source>
</evidence>
<accession>A0A9N7NRF8</accession>
<dbReference type="AlphaFoldDB" id="A0A9N7NRF8"/>
<keyword evidence="6" id="KW-1185">Reference proteome</keyword>
<keyword evidence="2 3" id="KW-0808">Transferase</keyword>